<proteinExistence type="predicted"/>
<keyword evidence="1" id="KW-1133">Transmembrane helix</keyword>
<gene>
    <name evidence="3" type="ORF">Cni_G14734</name>
</gene>
<dbReference type="PANTHER" id="PTHR35107">
    <property type="entry name" value="EXPRESSED PROTEIN"/>
    <property type="match status" value="1"/>
</dbReference>
<evidence type="ECO:0000256" key="2">
    <source>
        <dbReference type="SAM" id="SignalP"/>
    </source>
</evidence>
<name>A0AAQ3KGV1_9LILI</name>
<dbReference type="Proteomes" id="UP001327560">
    <property type="component" value="Chromosome 4"/>
</dbReference>
<keyword evidence="4" id="KW-1185">Reference proteome</keyword>
<organism evidence="3 4">
    <name type="scientific">Canna indica</name>
    <name type="common">Indian-shot</name>
    <dbReference type="NCBI Taxonomy" id="4628"/>
    <lineage>
        <taxon>Eukaryota</taxon>
        <taxon>Viridiplantae</taxon>
        <taxon>Streptophyta</taxon>
        <taxon>Embryophyta</taxon>
        <taxon>Tracheophyta</taxon>
        <taxon>Spermatophyta</taxon>
        <taxon>Magnoliopsida</taxon>
        <taxon>Liliopsida</taxon>
        <taxon>Zingiberales</taxon>
        <taxon>Cannaceae</taxon>
        <taxon>Canna</taxon>
    </lineage>
</organism>
<dbReference type="AlphaFoldDB" id="A0AAQ3KGV1"/>
<feature type="transmembrane region" description="Helical" evidence="1">
    <location>
        <begin position="119"/>
        <end position="144"/>
    </location>
</feature>
<dbReference type="PANTHER" id="PTHR35107:SF2">
    <property type="entry name" value="EXPRESSED PROTEIN"/>
    <property type="match status" value="1"/>
</dbReference>
<evidence type="ECO:0000313" key="3">
    <source>
        <dbReference type="EMBL" id="WOL06002.1"/>
    </source>
</evidence>
<dbReference type="EMBL" id="CP136893">
    <property type="protein sequence ID" value="WOL06002.1"/>
    <property type="molecule type" value="Genomic_DNA"/>
</dbReference>
<sequence>MAASSTAVVLFLAALALLSASASARPGGPFHPCRTLFITYTVSSTSSAAAADDGFTVVPRRAFRFVSIYRIITPFSVSSSSSAYGFDDRRPLLIRRPDFPRREAVASGFSSLKDRAKDILVVVVGLLFGVGCGALTAATMYLVWSIVSNHYEVSGSDGEEGDYPVESPKKAGYIKIPAAESAPAKEGYEGN</sequence>
<protein>
    <submittedName>
        <fullName evidence="3">Uncharacterized protein</fullName>
    </submittedName>
</protein>
<keyword evidence="1" id="KW-0472">Membrane</keyword>
<evidence type="ECO:0000313" key="4">
    <source>
        <dbReference type="Proteomes" id="UP001327560"/>
    </source>
</evidence>
<feature type="chain" id="PRO_5043032926" evidence="2">
    <location>
        <begin position="25"/>
        <end position="191"/>
    </location>
</feature>
<keyword evidence="1" id="KW-0812">Transmembrane</keyword>
<feature type="signal peptide" evidence="2">
    <location>
        <begin position="1"/>
        <end position="24"/>
    </location>
</feature>
<evidence type="ECO:0000256" key="1">
    <source>
        <dbReference type="SAM" id="Phobius"/>
    </source>
</evidence>
<accession>A0AAQ3KGV1</accession>
<keyword evidence="2" id="KW-0732">Signal</keyword>
<reference evidence="3 4" key="1">
    <citation type="submission" date="2023-10" db="EMBL/GenBank/DDBJ databases">
        <title>Chromosome-scale genome assembly provides insights into flower coloration mechanisms of Canna indica.</title>
        <authorList>
            <person name="Li C."/>
        </authorList>
    </citation>
    <scope>NUCLEOTIDE SEQUENCE [LARGE SCALE GENOMIC DNA]</scope>
    <source>
        <tissue evidence="3">Flower</tissue>
    </source>
</reference>